<evidence type="ECO:0000313" key="2">
    <source>
        <dbReference type="Proteomes" id="UP000257595"/>
    </source>
</evidence>
<reference evidence="1 2" key="1">
    <citation type="submission" date="2017-04" db="EMBL/GenBank/DDBJ databases">
        <title>Complete Genome Sequence of Lytic Bacteriophage PM2 Infecting Proteus mirabilis Isolates.</title>
        <authorList>
            <person name="Kim D."/>
            <person name="Kim Y.J."/>
            <person name="Han B.K."/>
            <person name="Kim H."/>
        </authorList>
    </citation>
    <scope>NUCLEOTIDE SEQUENCE [LARGE SCALE GENOMIC DNA]</scope>
</reference>
<dbReference type="Proteomes" id="UP000257595">
    <property type="component" value="Segment"/>
</dbReference>
<dbReference type="EMBL" id="MF001355">
    <property type="protein sequence ID" value="ASZ76307.1"/>
    <property type="molecule type" value="Genomic_DNA"/>
</dbReference>
<keyword evidence="2" id="KW-1185">Reference proteome</keyword>
<dbReference type="KEGG" id="vg:65109460"/>
<dbReference type="SUPFAM" id="SSF56784">
    <property type="entry name" value="HAD-like"/>
    <property type="match status" value="1"/>
</dbReference>
<dbReference type="RefSeq" id="YP_010091915.1">
    <property type="nucleotide sequence ID" value="NC_055727.1"/>
</dbReference>
<dbReference type="InterPro" id="IPR023214">
    <property type="entry name" value="HAD_sf"/>
</dbReference>
<name>A0A249XWG7_9CAUD</name>
<dbReference type="Gene3D" id="3.40.50.1000">
    <property type="entry name" value="HAD superfamily/HAD-like"/>
    <property type="match status" value="1"/>
</dbReference>
<dbReference type="InterPro" id="IPR036412">
    <property type="entry name" value="HAD-like_sf"/>
</dbReference>
<protein>
    <submittedName>
        <fullName evidence="1">Uncharacterized protein</fullName>
    </submittedName>
</protein>
<sequence>MNLFFDIDNTITLWNTNRDYENFKPDPEMVKIINDLYDEGHTITLYTARGMTSVGPGKIATEIVPSLVSNLESIGLKYHNLLTHKPFYDLIVDDKAMDPGTFKKLAKSGLSNYKPYVPEIK</sequence>
<proteinExistence type="predicted"/>
<accession>A0A249XWG7</accession>
<evidence type="ECO:0000313" key="1">
    <source>
        <dbReference type="EMBL" id="ASZ76307.1"/>
    </source>
</evidence>
<organism evidence="1 2">
    <name type="scientific">Proteus phage PM2</name>
    <dbReference type="NCBI Taxonomy" id="2025809"/>
    <lineage>
        <taxon>Viruses</taxon>
        <taxon>Duplodnaviria</taxon>
        <taxon>Heunggongvirae</taxon>
        <taxon>Uroviricota</taxon>
        <taxon>Caudoviricetes</taxon>
        <taxon>Pantevenvirales</taxon>
        <taxon>Straboviridae</taxon>
        <taxon>Bragavirus</taxon>
        <taxon>Bragavirus pm2</taxon>
    </lineage>
</organism>
<dbReference type="GeneID" id="65109460"/>